<gene>
    <name evidence="1" type="ORF">E7Z75_05815</name>
</gene>
<evidence type="ECO:0000313" key="2">
    <source>
        <dbReference type="Proteomes" id="UP000732619"/>
    </source>
</evidence>
<evidence type="ECO:0000313" key="1">
    <source>
        <dbReference type="EMBL" id="MBE6512638.1"/>
    </source>
</evidence>
<name>A0A8T3VW21_METOL</name>
<reference evidence="1" key="1">
    <citation type="submission" date="2019-04" db="EMBL/GenBank/DDBJ databases">
        <title>Evolution of Biomass-Degrading Anaerobic Consortia Revealed by Metagenomics.</title>
        <authorList>
            <person name="Peng X."/>
        </authorList>
    </citation>
    <scope>NUCLEOTIDE SEQUENCE</scope>
    <source>
        <strain evidence="1">SIG14</strain>
    </source>
</reference>
<dbReference type="EMBL" id="SUTG01000024">
    <property type="protein sequence ID" value="MBE6512638.1"/>
    <property type="molecule type" value="Genomic_DNA"/>
</dbReference>
<organism evidence="1 2">
    <name type="scientific">Methanobrevibacter olleyae</name>
    <dbReference type="NCBI Taxonomy" id="294671"/>
    <lineage>
        <taxon>Archaea</taxon>
        <taxon>Methanobacteriati</taxon>
        <taxon>Methanobacteriota</taxon>
        <taxon>Methanomada group</taxon>
        <taxon>Methanobacteria</taxon>
        <taxon>Methanobacteriales</taxon>
        <taxon>Methanobacteriaceae</taxon>
        <taxon>Methanobrevibacter</taxon>
    </lineage>
</organism>
<dbReference type="Proteomes" id="UP000732619">
    <property type="component" value="Unassembled WGS sequence"/>
</dbReference>
<sequence>MNISEKIKEMQGDLDKYHVLEKNEEECKLEDMIMLMLNDKGYLGPGKIIDENEESLDFMFYKKEGSTFSLCIKKEHICGLSILHKPDEDEESADDNIEVSKALYQ</sequence>
<accession>A0A8T3VW21</accession>
<proteinExistence type="predicted"/>
<comment type="caution">
    <text evidence="1">The sequence shown here is derived from an EMBL/GenBank/DDBJ whole genome shotgun (WGS) entry which is preliminary data.</text>
</comment>
<dbReference type="AlphaFoldDB" id="A0A8T3VW21"/>
<protein>
    <submittedName>
        <fullName evidence="1">Uncharacterized protein</fullName>
    </submittedName>
</protein>